<gene>
    <name evidence="1" type="ORF">DFR42_1011130</name>
</gene>
<protein>
    <submittedName>
        <fullName evidence="1">Uncharacterized protein</fullName>
    </submittedName>
</protein>
<name>A0A318JGB9_9BURK</name>
<dbReference type="EMBL" id="QJKB01000001">
    <property type="protein sequence ID" value="PXX47547.1"/>
    <property type="molecule type" value="Genomic_DNA"/>
</dbReference>
<organism evidence="1 2">
    <name type="scientific">Undibacterium pigrum</name>
    <dbReference type="NCBI Taxonomy" id="401470"/>
    <lineage>
        <taxon>Bacteria</taxon>
        <taxon>Pseudomonadati</taxon>
        <taxon>Pseudomonadota</taxon>
        <taxon>Betaproteobacteria</taxon>
        <taxon>Burkholderiales</taxon>
        <taxon>Oxalobacteraceae</taxon>
        <taxon>Undibacterium</taxon>
    </lineage>
</organism>
<evidence type="ECO:0000313" key="2">
    <source>
        <dbReference type="Proteomes" id="UP000247792"/>
    </source>
</evidence>
<evidence type="ECO:0000313" key="1">
    <source>
        <dbReference type="EMBL" id="PXX47547.1"/>
    </source>
</evidence>
<dbReference type="Proteomes" id="UP000247792">
    <property type="component" value="Unassembled WGS sequence"/>
</dbReference>
<accession>A0A318JGB9</accession>
<comment type="caution">
    <text evidence="1">The sequence shown here is derived from an EMBL/GenBank/DDBJ whole genome shotgun (WGS) entry which is preliminary data.</text>
</comment>
<sequence length="63" mass="7221">MPGLHGCIYADLIKHCLRIFISHLVASFPRCRACVQNFLSIKIEGDSKSRLTHERFSFNMPTN</sequence>
<keyword evidence="2" id="KW-1185">Reference proteome</keyword>
<proteinExistence type="predicted"/>
<dbReference type="AlphaFoldDB" id="A0A318JGB9"/>
<reference evidence="1 2" key="1">
    <citation type="submission" date="2018-05" db="EMBL/GenBank/DDBJ databases">
        <title>Genomic Encyclopedia of Type Strains, Phase IV (KMG-IV): sequencing the most valuable type-strain genomes for metagenomic binning, comparative biology and taxonomic classification.</title>
        <authorList>
            <person name="Goeker M."/>
        </authorList>
    </citation>
    <scope>NUCLEOTIDE SEQUENCE [LARGE SCALE GENOMIC DNA]</scope>
    <source>
        <strain evidence="1 2">DSM 19792</strain>
    </source>
</reference>